<sequence>MNMMEAFNRTLDYLDSTLDGELDELRVARLSGYPYAMFSRLFSMLTGTSLSEYLRERRLTEAALALRRSEARIIDIAIQYGYESADAFGAAFKKFHGATPTQIRQGAPLRLVGRLQLRLTLQGGDSMKINIQNKPALTVAGLNANHIPSSQCPQIWQDLYSKFSHEDLASLGRGQSLGVCHDIDTPERLNYMAGYEVTDRAKAEAMGLDILEVAATEYAVVELNGPVPDCIHAGWRYLMEVFFPEQGFQHSGAPDFEVYGEGNMGAQDYCMELWVPIVKVD</sequence>
<dbReference type="SMART" id="SM00871">
    <property type="entry name" value="AraC_E_bind"/>
    <property type="match status" value="1"/>
</dbReference>
<dbReference type="EMBL" id="JABZFV010000227">
    <property type="protein sequence ID" value="MBF0935423.1"/>
    <property type="molecule type" value="Genomic_DNA"/>
</dbReference>
<name>A0A929MRB5_ABIDE</name>
<evidence type="ECO:0000256" key="2">
    <source>
        <dbReference type="ARBA" id="ARBA00023125"/>
    </source>
</evidence>
<dbReference type="InterPro" id="IPR009057">
    <property type="entry name" value="Homeodomain-like_sf"/>
</dbReference>
<keyword evidence="3" id="KW-0804">Transcription</keyword>
<keyword evidence="1" id="KW-0805">Transcription regulation</keyword>
<dbReference type="SMART" id="SM00342">
    <property type="entry name" value="HTH_ARAC"/>
    <property type="match status" value="1"/>
</dbReference>
<dbReference type="InterPro" id="IPR018062">
    <property type="entry name" value="HTH_AraC-typ_CS"/>
</dbReference>
<reference evidence="5" key="1">
    <citation type="submission" date="2020-04" db="EMBL/GenBank/DDBJ databases">
        <title>Deep metagenomics examines the oral microbiome during advanced dental caries in children, revealing novel taxa and co-occurrences with host molecules.</title>
        <authorList>
            <person name="Baker J.L."/>
            <person name="Morton J.T."/>
            <person name="Dinis M."/>
            <person name="Alvarez R."/>
            <person name="Tran N.C."/>
            <person name="Knight R."/>
            <person name="Edlund A."/>
        </authorList>
    </citation>
    <scope>NUCLEOTIDE SEQUENCE</scope>
    <source>
        <strain evidence="5">JCVI_23_bin.16</strain>
    </source>
</reference>
<dbReference type="InterPro" id="IPR018060">
    <property type="entry name" value="HTH_AraC"/>
</dbReference>
<dbReference type="PANTHER" id="PTHR47504:SF5">
    <property type="entry name" value="RIGHT ORIGIN-BINDING PROTEIN"/>
    <property type="match status" value="1"/>
</dbReference>
<evidence type="ECO:0000313" key="5">
    <source>
        <dbReference type="EMBL" id="MBF0935423.1"/>
    </source>
</evidence>
<protein>
    <submittedName>
        <fullName evidence="5">AraC family transcriptional regulator</fullName>
    </submittedName>
</protein>
<dbReference type="SUPFAM" id="SSF46689">
    <property type="entry name" value="Homeodomain-like"/>
    <property type="match status" value="2"/>
</dbReference>
<gene>
    <name evidence="5" type="ORF">HXK00_07285</name>
</gene>
<dbReference type="InterPro" id="IPR029442">
    <property type="entry name" value="GyrI-like"/>
</dbReference>
<dbReference type="PANTHER" id="PTHR47504">
    <property type="entry name" value="RIGHT ORIGIN-BINDING PROTEIN"/>
    <property type="match status" value="1"/>
</dbReference>
<dbReference type="AlphaFoldDB" id="A0A929MRB5"/>
<comment type="caution">
    <text evidence="5">The sequence shown here is derived from an EMBL/GenBank/DDBJ whole genome shotgun (WGS) entry which is preliminary data.</text>
</comment>
<dbReference type="PROSITE" id="PS01124">
    <property type="entry name" value="HTH_ARAC_FAMILY_2"/>
    <property type="match status" value="1"/>
</dbReference>
<dbReference type="Pfam" id="PF12833">
    <property type="entry name" value="HTH_18"/>
    <property type="match status" value="1"/>
</dbReference>
<dbReference type="SUPFAM" id="SSF55136">
    <property type="entry name" value="Probable bacterial effector-binding domain"/>
    <property type="match status" value="1"/>
</dbReference>
<proteinExistence type="predicted"/>
<accession>A0A929MRB5</accession>
<evidence type="ECO:0000256" key="1">
    <source>
        <dbReference type="ARBA" id="ARBA00023015"/>
    </source>
</evidence>
<dbReference type="Gene3D" id="3.20.80.10">
    <property type="entry name" value="Regulatory factor, effector binding domain"/>
    <property type="match status" value="1"/>
</dbReference>
<feature type="domain" description="HTH araC/xylS-type" evidence="4">
    <location>
        <begin position="8"/>
        <end position="106"/>
    </location>
</feature>
<dbReference type="InterPro" id="IPR010499">
    <property type="entry name" value="AraC_E-bd"/>
</dbReference>
<dbReference type="InterPro" id="IPR050959">
    <property type="entry name" value="MarA-like"/>
</dbReference>
<dbReference type="GO" id="GO:0043565">
    <property type="term" value="F:sequence-specific DNA binding"/>
    <property type="evidence" value="ECO:0007669"/>
    <property type="project" value="InterPro"/>
</dbReference>
<dbReference type="PROSITE" id="PS00041">
    <property type="entry name" value="HTH_ARAC_FAMILY_1"/>
    <property type="match status" value="1"/>
</dbReference>
<evidence type="ECO:0000259" key="4">
    <source>
        <dbReference type="PROSITE" id="PS01124"/>
    </source>
</evidence>
<evidence type="ECO:0000313" key="6">
    <source>
        <dbReference type="Proteomes" id="UP000757900"/>
    </source>
</evidence>
<dbReference type="InterPro" id="IPR011256">
    <property type="entry name" value="Reg_factor_effector_dom_sf"/>
</dbReference>
<dbReference type="GO" id="GO:0003700">
    <property type="term" value="F:DNA-binding transcription factor activity"/>
    <property type="evidence" value="ECO:0007669"/>
    <property type="project" value="InterPro"/>
</dbReference>
<organism evidence="5 6">
    <name type="scientific">Abiotrophia defectiva</name>
    <name type="common">Streptococcus defectivus</name>
    <dbReference type="NCBI Taxonomy" id="46125"/>
    <lineage>
        <taxon>Bacteria</taxon>
        <taxon>Bacillati</taxon>
        <taxon>Bacillota</taxon>
        <taxon>Bacilli</taxon>
        <taxon>Lactobacillales</taxon>
        <taxon>Aerococcaceae</taxon>
        <taxon>Abiotrophia</taxon>
    </lineage>
</organism>
<dbReference type="Pfam" id="PF06445">
    <property type="entry name" value="GyrI-like"/>
    <property type="match status" value="1"/>
</dbReference>
<dbReference type="PRINTS" id="PR00032">
    <property type="entry name" value="HTHARAC"/>
</dbReference>
<evidence type="ECO:0000256" key="3">
    <source>
        <dbReference type="ARBA" id="ARBA00023163"/>
    </source>
</evidence>
<keyword evidence="2" id="KW-0238">DNA-binding</keyword>
<dbReference type="InterPro" id="IPR020449">
    <property type="entry name" value="Tscrpt_reg_AraC-type_HTH"/>
</dbReference>
<dbReference type="Proteomes" id="UP000757900">
    <property type="component" value="Unassembled WGS sequence"/>
</dbReference>
<dbReference type="Gene3D" id="1.10.10.60">
    <property type="entry name" value="Homeodomain-like"/>
    <property type="match status" value="2"/>
</dbReference>